<dbReference type="STRING" id="29655.A0A0K9NTZ2"/>
<organism evidence="7 8">
    <name type="scientific">Zostera marina</name>
    <name type="common">Eelgrass</name>
    <dbReference type="NCBI Taxonomy" id="29655"/>
    <lineage>
        <taxon>Eukaryota</taxon>
        <taxon>Viridiplantae</taxon>
        <taxon>Streptophyta</taxon>
        <taxon>Embryophyta</taxon>
        <taxon>Tracheophyta</taxon>
        <taxon>Spermatophyta</taxon>
        <taxon>Magnoliopsida</taxon>
        <taxon>Liliopsida</taxon>
        <taxon>Zosteraceae</taxon>
        <taxon>Zostera</taxon>
    </lineage>
</organism>
<dbReference type="Pfam" id="PF23082">
    <property type="entry name" value="Myb_DNA-binding_2"/>
    <property type="match status" value="1"/>
</dbReference>
<reference evidence="8" key="1">
    <citation type="journal article" date="2016" name="Nature">
        <title>The genome of the seagrass Zostera marina reveals angiosperm adaptation to the sea.</title>
        <authorList>
            <person name="Olsen J.L."/>
            <person name="Rouze P."/>
            <person name="Verhelst B."/>
            <person name="Lin Y.-C."/>
            <person name="Bayer T."/>
            <person name="Collen J."/>
            <person name="Dattolo E."/>
            <person name="De Paoli E."/>
            <person name="Dittami S."/>
            <person name="Maumus F."/>
            <person name="Michel G."/>
            <person name="Kersting A."/>
            <person name="Lauritano C."/>
            <person name="Lohaus R."/>
            <person name="Toepel M."/>
            <person name="Tonon T."/>
            <person name="Vanneste K."/>
            <person name="Amirebrahimi M."/>
            <person name="Brakel J."/>
            <person name="Bostroem C."/>
            <person name="Chovatia M."/>
            <person name="Grimwood J."/>
            <person name="Jenkins J.W."/>
            <person name="Jueterbock A."/>
            <person name="Mraz A."/>
            <person name="Stam W.T."/>
            <person name="Tice H."/>
            <person name="Bornberg-Bauer E."/>
            <person name="Green P.J."/>
            <person name="Pearson G.A."/>
            <person name="Procaccini G."/>
            <person name="Duarte C.M."/>
            <person name="Schmutz J."/>
            <person name="Reusch T.B.H."/>
            <person name="Van de Peer Y."/>
        </authorList>
    </citation>
    <scope>NUCLEOTIDE SEQUENCE [LARGE SCALE GENOMIC DNA]</scope>
    <source>
        <strain evidence="8">cv. Finnish</strain>
    </source>
</reference>
<dbReference type="CDD" id="cd00167">
    <property type="entry name" value="SANT"/>
    <property type="match status" value="1"/>
</dbReference>
<dbReference type="InterPro" id="IPR009057">
    <property type="entry name" value="Homeodomain-like_sf"/>
</dbReference>
<evidence type="ECO:0000259" key="5">
    <source>
        <dbReference type="PROSITE" id="PS50090"/>
    </source>
</evidence>
<evidence type="ECO:0000256" key="1">
    <source>
        <dbReference type="ARBA" id="ARBA00004123"/>
    </source>
</evidence>
<dbReference type="FunFam" id="1.10.10.60:FF:000154">
    <property type="entry name" value="Transcription factor SRM1"/>
    <property type="match status" value="1"/>
</dbReference>
<dbReference type="GO" id="GO:0003700">
    <property type="term" value="F:DNA-binding transcription factor activity"/>
    <property type="evidence" value="ECO:0007669"/>
    <property type="project" value="InterPro"/>
</dbReference>
<evidence type="ECO:0000256" key="2">
    <source>
        <dbReference type="ARBA" id="ARBA00023015"/>
    </source>
</evidence>
<name>A0A0K9NTZ2_ZOSMR</name>
<keyword evidence="3" id="KW-0804">Transcription</keyword>
<dbReference type="EMBL" id="LFYR01001785">
    <property type="protein sequence ID" value="KMZ59425.1"/>
    <property type="molecule type" value="Genomic_DNA"/>
</dbReference>
<feature type="domain" description="Myb-like" evidence="5">
    <location>
        <begin position="1"/>
        <end position="53"/>
    </location>
</feature>
<accession>A0A0K9NTZ2</accession>
<comment type="caution">
    <text evidence="7">The sequence shown here is derived from an EMBL/GenBank/DDBJ whole genome shotgun (WGS) entry which is preliminary data.</text>
</comment>
<dbReference type="SMART" id="SM00717">
    <property type="entry name" value="SANT"/>
    <property type="match status" value="1"/>
</dbReference>
<evidence type="ECO:0000313" key="8">
    <source>
        <dbReference type="Proteomes" id="UP000036987"/>
    </source>
</evidence>
<dbReference type="Proteomes" id="UP000036987">
    <property type="component" value="Unassembled WGS sequence"/>
</dbReference>
<evidence type="ECO:0000313" key="7">
    <source>
        <dbReference type="EMBL" id="KMZ59425.1"/>
    </source>
</evidence>
<dbReference type="InterPro" id="IPR017884">
    <property type="entry name" value="SANT_dom"/>
</dbReference>
<keyword evidence="4" id="KW-0539">Nucleus</keyword>
<gene>
    <name evidence="7" type="ORF">ZOSMA_68G00110</name>
</gene>
<feature type="domain" description="SANT" evidence="6">
    <location>
        <begin position="2"/>
        <end position="57"/>
    </location>
</feature>
<dbReference type="OrthoDB" id="118550at2759"/>
<dbReference type="AlphaFoldDB" id="A0A0K9NTZ2"/>
<dbReference type="PANTHER" id="PTHR43952:SF75">
    <property type="entry name" value="PROTEIN RADIALIS-LIKE 6"/>
    <property type="match status" value="1"/>
</dbReference>
<keyword evidence="8" id="KW-1185">Reference proteome</keyword>
<dbReference type="PROSITE" id="PS50090">
    <property type="entry name" value="MYB_LIKE"/>
    <property type="match status" value="1"/>
</dbReference>
<dbReference type="InterPro" id="IPR001005">
    <property type="entry name" value="SANT/Myb"/>
</dbReference>
<comment type="subcellular location">
    <subcellularLocation>
        <location evidence="1">Nucleus</location>
    </subcellularLocation>
</comment>
<dbReference type="SUPFAM" id="SSF46689">
    <property type="entry name" value="Homeodomain-like"/>
    <property type="match status" value="1"/>
</dbReference>
<evidence type="ECO:0000256" key="3">
    <source>
        <dbReference type="ARBA" id="ARBA00023163"/>
    </source>
</evidence>
<sequence>MTSTKSWTQKQNKLFERALAVYDKETSDRWQNIARAVGDKSVEEVKQHYDLLIEDVKRIESGMVSYTYGDPSDATRLTDDEQRLLRHLRTQ</sequence>
<evidence type="ECO:0000259" key="6">
    <source>
        <dbReference type="PROSITE" id="PS51293"/>
    </source>
</evidence>
<dbReference type="OMA" id="RWKNIAT"/>
<protein>
    <submittedName>
        <fullName evidence="7">MYB transcription factor</fullName>
    </submittedName>
</protein>
<proteinExistence type="predicted"/>
<dbReference type="PANTHER" id="PTHR43952">
    <property type="entry name" value="MYB FAMILY TRANSCRIPTION FACTOR-RELATED"/>
    <property type="match status" value="1"/>
</dbReference>
<dbReference type="InterPro" id="IPR044636">
    <property type="entry name" value="RADIALIS-like"/>
</dbReference>
<keyword evidence="2" id="KW-0805">Transcription regulation</keyword>
<dbReference type="PROSITE" id="PS51293">
    <property type="entry name" value="SANT"/>
    <property type="match status" value="1"/>
</dbReference>
<evidence type="ECO:0000256" key="4">
    <source>
        <dbReference type="ARBA" id="ARBA00023242"/>
    </source>
</evidence>
<dbReference type="Gene3D" id="1.10.10.60">
    <property type="entry name" value="Homeodomain-like"/>
    <property type="match status" value="1"/>
</dbReference>
<dbReference type="SMR" id="A0A0K9NTZ2"/>
<dbReference type="GO" id="GO:0005634">
    <property type="term" value="C:nucleus"/>
    <property type="evidence" value="ECO:0007669"/>
    <property type="project" value="UniProtKB-SubCell"/>
</dbReference>